<dbReference type="Proteomes" id="UP000289794">
    <property type="component" value="Chromosome"/>
</dbReference>
<organism evidence="2 3">
    <name type="scientific">Blautia producta</name>
    <dbReference type="NCBI Taxonomy" id="33035"/>
    <lineage>
        <taxon>Bacteria</taxon>
        <taxon>Bacillati</taxon>
        <taxon>Bacillota</taxon>
        <taxon>Clostridia</taxon>
        <taxon>Lachnospirales</taxon>
        <taxon>Lachnospiraceae</taxon>
        <taxon>Blautia</taxon>
    </lineage>
</organism>
<dbReference type="GO" id="GO:0006508">
    <property type="term" value="P:proteolysis"/>
    <property type="evidence" value="ECO:0007669"/>
    <property type="project" value="UniProtKB-KW"/>
</dbReference>
<gene>
    <name evidence="2" type="primary">ydcP_2</name>
    <name evidence="2" type="ORF">PMF13cell1_04167</name>
</gene>
<keyword evidence="2" id="KW-0645">Protease</keyword>
<dbReference type="EC" id="3.4.-.-" evidence="2"/>
<dbReference type="InterPro" id="IPR001539">
    <property type="entry name" value="Peptidase_U32"/>
</dbReference>
<protein>
    <submittedName>
        <fullName evidence="2">Putative protease YdcP</fullName>
        <ecNumber evidence="2">3.4.-.-</ecNumber>
    </submittedName>
</protein>
<evidence type="ECO:0000259" key="1">
    <source>
        <dbReference type="Pfam" id="PF12392"/>
    </source>
</evidence>
<feature type="domain" description="Peptidase U32 collagenase" evidence="1">
    <location>
        <begin position="325"/>
        <end position="435"/>
    </location>
</feature>
<dbReference type="PANTHER" id="PTHR30217">
    <property type="entry name" value="PEPTIDASE U32 FAMILY"/>
    <property type="match status" value="1"/>
</dbReference>
<dbReference type="PANTHER" id="PTHR30217:SF10">
    <property type="entry name" value="23S RRNA 5-HYDROXYCYTIDINE C2501 SYNTHASE"/>
    <property type="match status" value="1"/>
</dbReference>
<dbReference type="GO" id="GO:0008233">
    <property type="term" value="F:peptidase activity"/>
    <property type="evidence" value="ECO:0007669"/>
    <property type="project" value="UniProtKB-KW"/>
</dbReference>
<reference evidence="2 3" key="1">
    <citation type="submission" date="2019-01" db="EMBL/GenBank/DDBJ databases">
        <title>PMF-metabolizing Aryl O-demethylase.</title>
        <authorList>
            <person name="Kim M."/>
        </authorList>
    </citation>
    <scope>NUCLEOTIDE SEQUENCE [LARGE SCALE GENOMIC DNA]</scope>
    <source>
        <strain evidence="2 3">PMF1</strain>
    </source>
</reference>
<keyword evidence="2" id="KW-0378">Hydrolase</keyword>
<dbReference type="Pfam" id="PF01136">
    <property type="entry name" value="Peptidase_U32"/>
    <property type="match status" value="1"/>
</dbReference>
<sequence length="737" mass="84044">MRAELLAPAGSYEGLRAAVTAGTDAVYIGGKMFGARAYAKNPDADELLEAIDFTHLHGKKIYMTVNTLLKNRELEEQLYTYLAPYYERGVDGVIVQDYGVLSFIRREFPELPIHVSTQMAVTGANGAQLLKEAGASRIVTARELSLEEIHRIYQETGMEIESFIHGALCYCYSGMCLFSSMLGGRSGNRGRCAQPCRLPYEVYDGEKKLGGRKEEYPLSPKDMCTIDILPEILKAGVYSLKIEGRMKKPEYAAGVTRIYRKYLDLYEKDPRNYRVLECDRQELLKLYQRDGFNEGYYKQHNGRNMIAVQNLKARDNRENGPGRRDEELFSQLKVQYVDKKLQEKIYGNVILFCGSPAILDLEYGNIHIQVQGEAVQPAQNQPLSAERVKKQMEKTGSTPFVFERLDVQTDEQGFLPMQSLNELRRKGLEELAKECLLPYRRALRGQSMNAAGMNKNVKPEKEKASKDFYVSVETWEQMEEALGRAEVDGIYCSISMFWGESFEEKTRYAVEYIKEFGKECYLAFPYIQREGILERKEAELVNLAGCLDGFLVRNLEELGYLKRLGLADKAVCDHSLYAFNDESKAFLEEQGVLRTTVPLEQNGGEIRRRDNENSEWIIYGNYPMMISAQCLKKTYNICDKKGGFTRLKDRYGNFFAVQCECNFCYNVIYNSVPTGLLREAEQIKAASVSAVRMNFTIEGKAETGRLLDLFLDVYKKNKDVPGQVPEFTKGHFKRGVE</sequence>
<evidence type="ECO:0000313" key="3">
    <source>
        <dbReference type="Proteomes" id="UP000289794"/>
    </source>
</evidence>
<name>A0A4P6M0L3_9FIRM</name>
<proteinExistence type="predicted"/>
<dbReference type="RefSeq" id="WP_130181973.1">
    <property type="nucleotide sequence ID" value="NZ_CP035945.1"/>
</dbReference>
<dbReference type="KEGG" id="bpro:PMF13cell1_04167"/>
<evidence type="ECO:0000313" key="2">
    <source>
        <dbReference type="EMBL" id="QBE98601.1"/>
    </source>
</evidence>
<dbReference type="AlphaFoldDB" id="A0A4P6M0L3"/>
<dbReference type="InterPro" id="IPR020988">
    <property type="entry name" value="Pept_U32_collagenase"/>
</dbReference>
<dbReference type="EMBL" id="CP035945">
    <property type="protein sequence ID" value="QBE98601.1"/>
    <property type="molecule type" value="Genomic_DNA"/>
</dbReference>
<accession>A0A4P6M0L3</accession>
<dbReference type="InterPro" id="IPR051454">
    <property type="entry name" value="RNA/ubiquinone_mod_enzymes"/>
</dbReference>
<dbReference type="Pfam" id="PF12392">
    <property type="entry name" value="DUF3656"/>
    <property type="match status" value="1"/>
</dbReference>